<reference evidence="18 19" key="1">
    <citation type="journal article" date="2023" name="Insect Mol. Biol.">
        <title>Genome sequencing provides insights into the evolution of gene families encoding plant cell wall-degrading enzymes in longhorned beetles.</title>
        <authorList>
            <person name="Shin N.R."/>
            <person name="Okamura Y."/>
            <person name="Kirsch R."/>
            <person name="Pauchet Y."/>
        </authorList>
    </citation>
    <scope>NUCLEOTIDE SEQUENCE [LARGE SCALE GENOMIC DNA]</scope>
    <source>
        <strain evidence="18">EAD_L_NR</strain>
    </source>
</reference>
<feature type="region of interest" description="Disordered" evidence="15">
    <location>
        <begin position="194"/>
        <end position="218"/>
    </location>
</feature>
<dbReference type="EMBL" id="JANEYG010000001">
    <property type="protein sequence ID" value="KAJ8926008.1"/>
    <property type="molecule type" value="Genomic_DNA"/>
</dbReference>
<dbReference type="GO" id="GO:0005840">
    <property type="term" value="C:ribosome"/>
    <property type="evidence" value="ECO:0007669"/>
    <property type="project" value="UniProtKB-KW"/>
</dbReference>
<proteinExistence type="inferred from homology"/>
<evidence type="ECO:0000256" key="13">
    <source>
        <dbReference type="RuleBase" id="RU368027"/>
    </source>
</evidence>
<evidence type="ECO:0000256" key="15">
    <source>
        <dbReference type="SAM" id="MobiDB-lite"/>
    </source>
</evidence>
<evidence type="ECO:0000256" key="7">
    <source>
        <dbReference type="ARBA" id="ARBA00022946"/>
    </source>
</evidence>
<name>A0AAV8WHS9_9CUCU</name>
<dbReference type="FunFam" id="3.30.1550.10:FF:000003">
    <property type="entry name" value="39S ribosomal protein L11, mitochondrial"/>
    <property type="match status" value="1"/>
</dbReference>
<comment type="similarity">
    <text evidence="4 12">Belongs to the universal ribosomal protein uL11 family.</text>
</comment>
<keyword evidence="10 13" id="KW-0539">Nucleus</keyword>
<dbReference type="Pfam" id="PF00298">
    <property type="entry name" value="Ribosomal_L11"/>
    <property type="match status" value="1"/>
</dbReference>
<dbReference type="SMART" id="SM00649">
    <property type="entry name" value="RL11"/>
    <property type="match status" value="1"/>
</dbReference>
<comment type="caution">
    <text evidence="18">The sequence shown here is derived from an EMBL/GenBank/DDBJ whole genome shotgun (WGS) entry which is preliminary data.</text>
</comment>
<dbReference type="NCBIfam" id="TIGR01632">
    <property type="entry name" value="L11_bact"/>
    <property type="match status" value="1"/>
</dbReference>
<comment type="function">
    <text evidence="13">Component of the 90S pre-ribosome involved in the maturation of rRNAs. Required for early cleavages of the pre-RNAs in the 40S ribosomal subunit maturation pathway.</text>
</comment>
<evidence type="ECO:0000256" key="5">
    <source>
        <dbReference type="ARBA" id="ARBA00022517"/>
    </source>
</evidence>
<dbReference type="InterPro" id="IPR020783">
    <property type="entry name" value="Ribosomal_uL11_C"/>
</dbReference>
<comment type="subcellular location">
    <subcellularLocation>
        <location evidence="1">Mitochondrion</location>
    </subcellularLocation>
    <subcellularLocation>
        <location evidence="2 13">Nucleus</location>
        <location evidence="2 13">Nucleolus</location>
    </subcellularLocation>
</comment>
<keyword evidence="11 12" id="KW-0687">Ribonucleoprotein</keyword>
<keyword evidence="7" id="KW-0809">Transit peptide</keyword>
<evidence type="ECO:0000256" key="12">
    <source>
        <dbReference type="RuleBase" id="RU003978"/>
    </source>
</evidence>
<dbReference type="InterPro" id="IPR020784">
    <property type="entry name" value="Ribosomal_uL11_N"/>
</dbReference>
<keyword evidence="9" id="KW-0496">Mitochondrion</keyword>
<evidence type="ECO:0000256" key="8">
    <source>
        <dbReference type="ARBA" id="ARBA00022980"/>
    </source>
</evidence>
<dbReference type="PANTHER" id="PTHR21738">
    <property type="entry name" value="RIBOSOMAL RNA PROCESSING PROTEIN 36 HOMOLOG"/>
    <property type="match status" value="1"/>
</dbReference>
<evidence type="ECO:0000259" key="16">
    <source>
        <dbReference type="Pfam" id="PF00298"/>
    </source>
</evidence>
<comment type="similarity">
    <text evidence="3 13">Belongs to the RRP36 family.</text>
</comment>
<dbReference type="SUPFAM" id="SSF54747">
    <property type="entry name" value="Ribosomal L11/L12e N-terminal domain"/>
    <property type="match status" value="1"/>
</dbReference>
<keyword evidence="14" id="KW-0175">Coiled coil</keyword>
<dbReference type="GO" id="GO:0000462">
    <property type="term" value="P:maturation of SSU-rRNA from tricistronic rRNA transcript (SSU-rRNA, 5.8S rRNA, LSU-rRNA)"/>
    <property type="evidence" value="ECO:0007669"/>
    <property type="project" value="TreeGrafter"/>
</dbReference>
<feature type="coiled-coil region" evidence="14">
    <location>
        <begin position="166"/>
        <end position="193"/>
    </location>
</feature>
<feature type="domain" description="Large ribosomal subunit protein uL11 N-terminal" evidence="17">
    <location>
        <begin position="24"/>
        <end position="81"/>
    </location>
</feature>
<dbReference type="GO" id="GO:0005739">
    <property type="term" value="C:mitochondrion"/>
    <property type="evidence" value="ECO:0007669"/>
    <property type="project" value="UniProtKB-SubCell"/>
</dbReference>
<dbReference type="CDD" id="cd00349">
    <property type="entry name" value="Ribosomal_L11"/>
    <property type="match status" value="1"/>
</dbReference>
<keyword evidence="19" id="KW-1185">Reference proteome</keyword>
<evidence type="ECO:0000256" key="4">
    <source>
        <dbReference type="ARBA" id="ARBA00010537"/>
    </source>
</evidence>
<keyword evidence="6 13" id="KW-0698">rRNA processing</keyword>
<dbReference type="Gene3D" id="3.30.1550.10">
    <property type="entry name" value="Ribosomal protein L11/L12, N-terminal domain"/>
    <property type="match status" value="1"/>
</dbReference>
<evidence type="ECO:0000256" key="11">
    <source>
        <dbReference type="ARBA" id="ARBA00023274"/>
    </source>
</evidence>
<dbReference type="InterPro" id="IPR036769">
    <property type="entry name" value="Ribosomal_uL11_C_sf"/>
</dbReference>
<dbReference type="GO" id="GO:0006412">
    <property type="term" value="P:translation"/>
    <property type="evidence" value="ECO:0007669"/>
    <property type="project" value="InterPro"/>
</dbReference>
<evidence type="ECO:0000313" key="19">
    <source>
        <dbReference type="Proteomes" id="UP001159042"/>
    </source>
</evidence>
<dbReference type="Pfam" id="PF06102">
    <property type="entry name" value="RRP36"/>
    <property type="match status" value="1"/>
</dbReference>
<evidence type="ECO:0000256" key="1">
    <source>
        <dbReference type="ARBA" id="ARBA00004173"/>
    </source>
</evidence>
<gene>
    <name evidence="18" type="ORF">NQ315_009863</name>
</gene>
<organism evidence="18 19">
    <name type="scientific">Exocentrus adspersus</name>
    <dbReference type="NCBI Taxonomy" id="1586481"/>
    <lineage>
        <taxon>Eukaryota</taxon>
        <taxon>Metazoa</taxon>
        <taxon>Ecdysozoa</taxon>
        <taxon>Arthropoda</taxon>
        <taxon>Hexapoda</taxon>
        <taxon>Insecta</taxon>
        <taxon>Pterygota</taxon>
        <taxon>Neoptera</taxon>
        <taxon>Endopterygota</taxon>
        <taxon>Coleoptera</taxon>
        <taxon>Polyphaga</taxon>
        <taxon>Cucujiformia</taxon>
        <taxon>Chrysomeloidea</taxon>
        <taxon>Cerambycidae</taxon>
        <taxon>Lamiinae</taxon>
        <taxon>Acanthocinini</taxon>
        <taxon>Exocentrus</taxon>
    </lineage>
</organism>
<dbReference type="Gene3D" id="1.10.10.250">
    <property type="entry name" value="Ribosomal protein L11, C-terminal domain"/>
    <property type="match status" value="1"/>
</dbReference>
<evidence type="ECO:0000259" key="17">
    <source>
        <dbReference type="Pfam" id="PF03946"/>
    </source>
</evidence>
<dbReference type="Proteomes" id="UP001159042">
    <property type="component" value="Unassembled WGS sequence"/>
</dbReference>
<keyword evidence="5 13" id="KW-0690">Ribosome biogenesis</keyword>
<dbReference type="GO" id="GO:0005730">
    <property type="term" value="C:nucleolus"/>
    <property type="evidence" value="ECO:0007669"/>
    <property type="project" value="UniProtKB-SubCell"/>
</dbReference>
<accession>A0AAV8WHS9</accession>
<dbReference type="InterPro" id="IPR009292">
    <property type="entry name" value="RRP36"/>
</dbReference>
<dbReference type="GO" id="GO:0030686">
    <property type="term" value="C:90S preribosome"/>
    <property type="evidence" value="ECO:0007669"/>
    <property type="project" value="TreeGrafter"/>
</dbReference>
<protein>
    <recommendedName>
        <fullName evidence="13">rRNA biogenesis protein RRP36</fullName>
    </recommendedName>
</protein>
<dbReference type="Pfam" id="PF03946">
    <property type="entry name" value="Ribosomal_L11_N"/>
    <property type="match status" value="1"/>
</dbReference>
<dbReference type="InterPro" id="IPR000911">
    <property type="entry name" value="Ribosomal_uL11"/>
</dbReference>
<dbReference type="HAMAP" id="MF_00736">
    <property type="entry name" value="Ribosomal_uL11"/>
    <property type="match status" value="1"/>
</dbReference>
<evidence type="ECO:0000256" key="6">
    <source>
        <dbReference type="ARBA" id="ARBA00022552"/>
    </source>
</evidence>
<evidence type="ECO:0000256" key="9">
    <source>
        <dbReference type="ARBA" id="ARBA00023128"/>
    </source>
</evidence>
<sequence length="435" mass="49956">MSRAAAKLKSLKKVVEKIQHGKLRTDIPAGMAAAGPPLGPMLGQRGLNIAAFCKDFNDRTQDIKPGVPLPTRVKVNPDRSYEMVIHKPPVTFFLKQAAGIQRGAMQTGREIAGKVTLKHVYEIAKIKQEDPPLQIKSLQEICQMIVGIAKSCGIEIVKELDAKEYGEFLIERKAIVEQQKKELQEKKEAKMLRTAASEISSADSENENPAADEEAERSKIREKLSTLSFEELLKMKEEMGAKLYEEAVFGAAPKKKLNRDFKRANKNRPREMSSKLKHVKKELVSSSAPATKKYVARDPRFDPLCGEFDSKTFKSNYKFVNEIREREVKQLEKELKICTDPRRKKTVKLLIQRMSNQIREQQKIDAENRKKYEEKMEIREKLKKGEKPVFKKKSVKKLEGLIEKYEELKKTNKLQKHIEKRTKKLSAREKRKLTN</sequence>
<dbReference type="SUPFAM" id="SSF46906">
    <property type="entry name" value="Ribosomal protein L11, C-terminal domain"/>
    <property type="match status" value="1"/>
</dbReference>
<dbReference type="AlphaFoldDB" id="A0AAV8WHS9"/>
<evidence type="ECO:0000256" key="14">
    <source>
        <dbReference type="SAM" id="Coils"/>
    </source>
</evidence>
<evidence type="ECO:0000313" key="18">
    <source>
        <dbReference type="EMBL" id="KAJ8926008.1"/>
    </source>
</evidence>
<feature type="domain" description="Large ribosomal subunit protein uL11 C-terminal" evidence="16">
    <location>
        <begin position="87"/>
        <end position="156"/>
    </location>
</feature>
<evidence type="ECO:0000256" key="10">
    <source>
        <dbReference type="ARBA" id="ARBA00023242"/>
    </source>
</evidence>
<evidence type="ECO:0000256" key="2">
    <source>
        <dbReference type="ARBA" id="ARBA00004604"/>
    </source>
</evidence>
<comment type="subunit">
    <text evidence="13">Associates with 90S and pre-40S pre-ribosomal particles.</text>
</comment>
<keyword evidence="8 12" id="KW-0689">Ribosomal protein</keyword>
<dbReference type="InterPro" id="IPR036796">
    <property type="entry name" value="Ribosomal_uL11_N_sf"/>
</dbReference>
<evidence type="ECO:0000256" key="3">
    <source>
        <dbReference type="ARBA" id="ARBA00009418"/>
    </source>
</evidence>
<dbReference type="PANTHER" id="PTHR21738:SF0">
    <property type="entry name" value="RIBOSOMAL RNA PROCESSING PROTEIN 36 HOMOLOG"/>
    <property type="match status" value="1"/>
</dbReference>
<dbReference type="InterPro" id="IPR006519">
    <property type="entry name" value="Ribosomal_uL11_bac-typ"/>
</dbReference>
<feature type="compositionally biased region" description="Acidic residues" evidence="15">
    <location>
        <begin position="204"/>
        <end position="215"/>
    </location>
</feature>
<feature type="region of interest" description="Disordered" evidence="15">
    <location>
        <begin position="416"/>
        <end position="435"/>
    </location>
</feature>
<dbReference type="FunFam" id="1.10.10.250:FF:000003">
    <property type="entry name" value="Mitochondrial ribosomal protein L11"/>
    <property type="match status" value="1"/>
</dbReference>
<dbReference type="GO" id="GO:0003735">
    <property type="term" value="F:structural constituent of ribosome"/>
    <property type="evidence" value="ECO:0007669"/>
    <property type="project" value="InterPro"/>
</dbReference>